<keyword evidence="1" id="KW-0694">RNA-binding</keyword>
<reference evidence="3 4" key="1">
    <citation type="submission" date="2017-04" db="EMBL/GenBank/DDBJ databases">
        <title>Genome Sequence of the Model Brown-Rot Fungus Postia placenta SB12.</title>
        <authorList>
            <consortium name="DOE Joint Genome Institute"/>
            <person name="Gaskell J."/>
            <person name="Kersten P."/>
            <person name="Larrondo L.F."/>
            <person name="Canessa P."/>
            <person name="Martinez D."/>
            <person name="Hibbett D."/>
            <person name="Schmoll M."/>
            <person name="Kubicek C.P."/>
            <person name="Martinez A.T."/>
            <person name="Yadav J."/>
            <person name="Master E."/>
            <person name="Magnuson J.K."/>
            <person name="James T."/>
            <person name="Yaver D."/>
            <person name="Berka R."/>
            <person name="Labutti K."/>
            <person name="Lipzen A."/>
            <person name="Aerts A."/>
            <person name="Barry K."/>
            <person name="Henrissat B."/>
            <person name="Blanchette R."/>
            <person name="Grigoriev I."/>
            <person name="Cullen D."/>
        </authorList>
    </citation>
    <scope>NUCLEOTIDE SEQUENCE [LARGE SCALE GENOMIC DNA]</scope>
    <source>
        <strain evidence="3 4">MAD-698-R-SB12</strain>
    </source>
</reference>
<evidence type="ECO:0000259" key="2">
    <source>
        <dbReference type="Pfam" id="PF05183"/>
    </source>
</evidence>
<comment type="catalytic activity">
    <reaction evidence="1">
        <text>RNA(n) + a ribonucleoside 5'-triphosphate = RNA(n+1) + diphosphate</text>
        <dbReference type="Rhea" id="RHEA:21248"/>
        <dbReference type="Rhea" id="RHEA-COMP:14527"/>
        <dbReference type="Rhea" id="RHEA-COMP:17342"/>
        <dbReference type="ChEBI" id="CHEBI:33019"/>
        <dbReference type="ChEBI" id="CHEBI:61557"/>
        <dbReference type="ChEBI" id="CHEBI:140395"/>
        <dbReference type="EC" id="2.7.7.48"/>
    </reaction>
</comment>
<accession>A0A1X6MYC4</accession>
<dbReference type="Proteomes" id="UP000194127">
    <property type="component" value="Unassembled WGS sequence"/>
</dbReference>
<dbReference type="RefSeq" id="XP_024338159.1">
    <property type="nucleotide sequence ID" value="XM_024485732.1"/>
</dbReference>
<protein>
    <recommendedName>
        <fullName evidence="1">RNA-dependent RNA polymerase</fullName>
        <ecNumber evidence="1">2.7.7.48</ecNumber>
    </recommendedName>
</protein>
<feature type="domain" description="RDRP core" evidence="2">
    <location>
        <begin position="168"/>
        <end position="289"/>
    </location>
</feature>
<dbReference type="InterPro" id="IPR057596">
    <property type="entry name" value="RDRP_core"/>
</dbReference>
<dbReference type="OrthoDB" id="6513042at2759"/>
<dbReference type="GeneID" id="36330681"/>
<evidence type="ECO:0000313" key="3">
    <source>
        <dbReference type="EMBL" id="OSX61365.1"/>
    </source>
</evidence>
<proteinExistence type="inferred from homology"/>
<comment type="similarity">
    <text evidence="1">Belongs to the RdRP family.</text>
</comment>
<dbReference type="GO" id="GO:0003723">
    <property type="term" value="F:RNA binding"/>
    <property type="evidence" value="ECO:0007669"/>
    <property type="project" value="UniProtKB-KW"/>
</dbReference>
<keyword evidence="1" id="KW-0548">Nucleotidyltransferase</keyword>
<dbReference type="PANTHER" id="PTHR23079">
    <property type="entry name" value="RNA-DEPENDENT RNA POLYMERASE"/>
    <property type="match status" value="1"/>
</dbReference>
<dbReference type="GO" id="GO:0030422">
    <property type="term" value="P:siRNA processing"/>
    <property type="evidence" value="ECO:0007669"/>
    <property type="project" value="TreeGrafter"/>
</dbReference>
<organism evidence="3 4">
    <name type="scientific">Postia placenta MAD-698-R-SB12</name>
    <dbReference type="NCBI Taxonomy" id="670580"/>
    <lineage>
        <taxon>Eukaryota</taxon>
        <taxon>Fungi</taxon>
        <taxon>Dikarya</taxon>
        <taxon>Basidiomycota</taxon>
        <taxon>Agaricomycotina</taxon>
        <taxon>Agaricomycetes</taxon>
        <taxon>Polyporales</taxon>
        <taxon>Adustoporiaceae</taxon>
        <taxon>Rhodonia</taxon>
    </lineage>
</organism>
<feature type="domain" description="RDRP core" evidence="2">
    <location>
        <begin position="7"/>
        <end position="167"/>
    </location>
</feature>
<dbReference type="InterPro" id="IPR007855">
    <property type="entry name" value="RDRP"/>
</dbReference>
<dbReference type="STRING" id="670580.A0A1X6MYC4"/>
<dbReference type="EC" id="2.7.7.48" evidence="1"/>
<gene>
    <name evidence="3" type="ORF">POSPLADRAFT_1144801</name>
</gene>
<keyword evidence="1" id="KW-0696">RNA-directed RNA polymerase</keyword>
<evidence type="ECO:0000256" key="1">
    <source>
        <dbReference type="RuleBase" id="RU363098"/>
    </source>
</evidence>
<dbReference type="AlphaFoldDB" id="A0A1X6MYC4"/>
<dbReference type="GO" id="GO:0003968">
    <property type="term" value="F:RNA-directed RNA polymerase activity"/>
    <property type="evidence" value="ECO:0007669"/>
    <property type="project" value="UniProtKB-KW"/>
</dbReference>
<keyword evidence="1" id="KW-0808">Transferase</keyword>
<dbReference type="PANTHER" id="PTHR23079:SF55">
    <property type="entry name" value="RNA-DIRECTED RNA POLYMERASE"/>
    <property type="match status" value="1"/>
</dbReference>
<dbReference type="EMBL" id="KZ110598">
    <property type="protein sequence ID" value="OSX61365.1"/>
    <property type="molecule type" value="Genomic_DNA"/>
</dbReference>
<name>A0A1X6MYC4_9APHY</name>
<sequence>MCLPDTGVLMLHPELNQDHHVHFRASQRKFSATRDNTFSMVDHSVPYAFGRLNNDIIVLLASLGVTPEALLAKQESYHQWIRAASSDWEVAFNFLCAVGQYDFAERLLLDGIEAQGVQTKIRACQMSELASFKKNEKFRSRMIILKSRLLFGVCDPYGVLREGEVHLWAVDHPKLAHLVDCVVFSSKGKRAAPSMSSGGDLDGDRFLVMWDPDLVPKKVAESYTYPAPKERVGTQVTRADLAKHFAAYNTMALAKITALHARWVRCSPKGAMGDECQELNALHSQAVDGAPIKIPERLLSPPDPDTPYIIDLLQESAKHFFDSFIPGRLQSASLPPEAAEVVLSRFLSTEKSSLSEYETLTMATAFARRNGIAIRPYLCHIDFGALATSEKHALSMQLGLTPENDPYIWNSLIRSEILRPRDLESRDLGGPLRLQRLYTSTVQGRAAFFEYLKEATQQYKRRLIIFKTEDRFSVGVFLRGDIPWDDEPEINDNVLVCPFMPKASEIMSTYWRGTKGYRLHCSENALQLYDKTRANTFIFMVRPPEKSGSDVVTSIALQKISARVQRQCGRVNRTPITSLEIHVVSNRDRVAHQAFDLRFEQFDKTPHPFSANSIDSYDWGDDTLGRQVFAPDAPKDEVARLLLAEPHATVRRYIELAIEHRAEGRVFLLFDILLHREDVPLDDIEACMQQHPPLAYSVLKHCLPAGPARLPDAMAPLATSIIRNFLLQHALCVCIVLSARDPAVDGPARDAYAREVFLPLGRCGQLRRLPCMALQECERVRWDVWKRERLPATPAGVWQRRAQLGCKNWALPPVIEHLAARAIATTSSTRRRGSCDESPFGRYARLYVQSKANLQMFVMRDESTN</sequence>
<dbReference type="Pfam" id="PF05183">
    <property type="entry name" value="RdRP"/>
    <property type="match status" value="2"/>
</dbReference>
<keyword evidence="4" id="KW-1185">Reference proteome</keyword>
<dbReference type="GO" id="GO:0031380">
    <property type="term" value="C:nuclear RNA-directed RNA polymerase complex"/>
    <property type="evidence" value="ECO:0007669"/>
    <property type="project" value="TreeGrafter"/>
</dbReference>
<evidence type="ECO:0000313" key="4">
    <source>
        <dbReference type="Proteomes" id="UP000194127"/>
    </source>
</evidence>